<evidence type="ECO:0000259" key="2">
    <source>
        <dbReference type="Pfam" id="PF00496"/>
    </source>
</evidence>
<dbReference type="PIRSF" id="PIRSF002741">
    <property type="entry name" value="MppA"/>
    <property type="match status" value="1"/>
</dbReference>
<sequence length="547" mass="59324">MAAVVMPLATALVITSCGGDESGDDGDGSGANNSKNETGEITVFGTEPERPLVPGDTTETGGGKIVDAMFTGLVDYDPVSGEPRNAHADEITPSEGGKVMTFKLKEGWTFHDGSAVTAKSYVDAWNYTAYGPNGQQGASFFAQVAGFDQVNLPDPDGPEGPKPAPTPPAKTMTGLEAVDDLTLKVTFTQPHPIFRVKLGYPAFSPLPESFFKDKAAYEAKPVGNGPWKFISRVPEQEVVVERYDDYKGEDKGKIKTVRFTFPESADAAYAAVKGNQLDFLDTIPPSGLAGNIWQTDLEGRSGSAEILSLQAIAFPLYDPKYANADFRKAISMAIDRETITKTIFEGNRKPVDGYAVPKVPGWTDGACGDLCKFNPDEAKRLFEASNFSGRLEITSNADGGHKEWIEAACGSIKNTLGLDCVFVPVQTFGEVREKINAREMTQVYRSGWLADYPLVENFLNPIYRTGGSSNDNGYSNPAVDAKLAEADSAPTEEEAYELYHEAEEMIAEDMPAVPLWNTPAQYGWSTKVKNVRMTPDRELDLSYVEIA</sequence>
<dbReference type="GO" id="GO:1904680">
    <property type="term" value="F:peptide transmembrane transporter activity"/>
    <property type="evidence" value="ECO:0007669"/>
    <property type="project" value="TreeGrafter"/>
</dbReference>
<dbReference type="InterPro" id="IPR030678">
    <property type="entry name" value="Peptide/Ni-bd"/>
</dbReference>
<dbReference type="AlphaFoldDB" id="A0A1Q8CLP7"/>
<evidence type="ECO:0000256" key="1">
    <source>
        <dbReference type="SAM" id="MobiDB-lite"/>
    </source>
</evidence>
<dbReference type="InterPro" id="IPR000914">
    <property type="entry name" value="SBP_5_dom"/>
</dbReference>
<reference evidence="3 4" key="1">
    <citation type="submission" date="2016-12" db="EMBL/GenBank/DDBJ databases">
        <title>The draft genome sequence of Actinophytocola sp. 11-183.</title>
        <authorList>
            <person name="Wang W."/>
            <person name="Yuan L."/>
        </authorList>
    </citation>
    <scope>NUCLEOTIDE SEQUENCE [LARGE SCALE GENOMIC DNA]</scope>
    <source>
        <strain evidence="3 4">11-183</strain>
    </source>
</reference>
<evidence type="ECO:0000313" key="3">
    <source>
        <dbReference type="EMBL" id="OLF15285.1"/>
    </source>
</evidence>
<dbReference type="GO" id="GO:0042597">
    <property type="term" value="C:periplasmic space"/>
    <property type="evidence" value="ECO:0007669"/>
    <property type="project" value="UniProtKB-ARBA"/>
</dbReference>
<protein>
    <submittedName>
        <fullName evidence="3">Peptide ABC transporter substrate-binding protein</fullName>
    </submittedName>
</protein>
<organism evidence="3 4">
    <name type="scientific">Actinophytocola xanthii</name>
    <dbReference type="NCBI Taxonomy" id="1912961"/>
    <lineage>
        <taxon>Bacteria</taxon>
        <taxon>Bacillati</taxon>
        <taxon>Actinomycetota</taxon>
        <taxon>Actinomycetes</taxon>
        <taxon>Pseudonocardiales</taxon>
        <taxon>Pseudonocardiaceae</taxon>
    </lineage>
</organism>
<dbReference type="InterPro" id="IPR039424">
    <property type="entry name" value="SBP_5"/>
</dbReference>
<feature type="domain" description="Solute-binding protein family 5" evidence="2">
    <location>
        <begin position="83"/>
        <end position="469"/>
    </location>
</feature>
<gene>
    <name evidence="3" type="ORF">BU204_22740</name>
</gene>
<dbReference type="EMBL" id="MSIE01000043">
    <property type="protein sequence ID" value="OLF15285.1"/>
    <property type="molecule type" value="Genomic_DNA"/>
</dbReference>
<dbReference type="Proteomes" id="UP000185596">
    <property type="component" value="Unassembled WGS sequence"/>
</dbReference>
<dbReference type="Gene3D" id="3.40.190.10">
    <property type="entry name" value="Periplasmic binding protein-like II"/>
    <property type="match status" value="1"/>
</dbReference>
<dbReference type="OrthoDB" id="9046151at2"/>
<feature type="region of interest" description="Disordered" evidence="1">
    <location>
        <begin position="19"/>
        <end position="63"/>
    </location>
</feature>
<dbReference type="Pfam" id="PF00496">
    <property type="entry name" value="SBP_bac_5"/>
    <property type="match status" value="1"/>
</dbReference>
<proteinExistence type="predicted"/>
<dbReference type="PANTHER" id="PTHR30290:SF83">
    <property type="entry name" value="ABC TRANSPORTER SUBSTRATE-BINDING PROTEIN"/>
    <property type="match status" value="1"/>
</dbReference>
<dbReference type="GO" id="GO:0015833">
    <property type="term" value="P:peptide transport"/>
    <property type="evidence" value="ECO:0007669"/>
    <property type="project" value="TreeGrafter"/>
</dbReference>
<dbReference type="STRING" id="1912961.BU204_22740"/>
<keyword evidence="4" id="KW-1185">Reference proteome</keyword>
<accession>A0A1Q8CLP7</accession>
<dbReference type="SUPFAM" id="SSF53850">
    <property type="entry name" value="Periplasmic binding protein-like II"/>
    <property type="match status" value="1"/>
</dbReference>
<dbReference type="Gene3D" id="3.10.105.10">
    <property type="entry name" value="Dipeptide-binding Protein, Domain 3"/>
    <property type="match status" value="1"/>
</dbReference>
<dbReference type="CDD" id="cd00995">
    <property type="entry name" value="PBP2_NikA_DppA_OppA_like"/>
    <property type="match status" value="1"/>
</dbReference>
<evidence type="ECO:0000313" key="4">
    <source>
        <dbReference type="Proteomes" id="UP000185596"/>
    </source>
</evidence>
<dbReference type="Gene3D" id="3.90.76.10">
    <property type="entry name" value="Dipeptide-binding Protein, Domain 1"/>
    <property type="match status" value="1"/>
</dbReference>
<dbReference type="PANTHER" id="PTHR30290">
    <property type="entry name" value="PERIPLASMIC BINDING COMPONENT OF ABC TRANSPORTER"/>
    <property type="match status" value="1"/>
</dbReference>
<comment type="caution">
    <text evidence="3">The sequence shown here is derived from an EMBL/GenBank/DDBJ whole genome shotgun (WGS) entry which is preliminary data.</text>
</comment>
<name>A0A1Q8CLP7_9PSEU</name>
<dbReference type="GO" id="GO:0043190">
    <property type="term" value="C:ATP-binding cassette (ABC) transporter complex"/>
    <property type="evidence" value="ECO:0007669"/>
    <property type="project" value="InterPro"/>
</dbReference>